<dbReference type="AlphaFoldDB" id="A0A3E0L6J9"/>
<name>A0A3E0L6J9_9CHRO</name>
<dbReference type="Proteomes" id="UP000256873">
    <property type="component" value="Unassembled WGS sequence"/>
</dbReference>
<evidence type="ECO:0000313" key="1">
    <source>
        <dbReference type="EMBL" id="REJ42937.1"/>
    </source>
</evidence>
<reference evidence="1 2" key="1">
    <citation type="submission" date="2017-10" db="EMBL/GenBank/DDBJ databases">
        <title>A large-scale comparative metagenomic study reveals the eutrophication-driven functional interactions in six Microcystis-epibionts communities.</title>
        <authorList>
            <person name="Li Q."/>
            <person name="Lin F."/>
        </authorList>
    </citation>
    <scope>NUCLEOTIDE SEQUENCE [LARGE SCALE GENOMIC DNA]</scope>
    <source>
        <strain evidence="1">TF09</strain>
    </source>
</reference>
<protein>
    <submittedName>
        <fullName evidence="1">Uncharacterized protein</fullName>
    </submittedName>
</protein>
<gene>
    <name evidence="1" type="ORF">DWQ54_08535</name>
</gene>
<evidence type="ECO:0000313" key="2">
    <source>
        <dbReference type="Proteomes" id="UP000256873"/>
    </source>
</evidence>
<proteinExistence type="predicted"/>
<sequence>MLIFVQHWVRRQLSVISYQLSVIRCEFLVYCLLKKLPTPHTLHPSPFSLLPNPHFPSKLLYRDGLGKHG</sequence>
<dbReference type="EMBL" id="QQWC01000002">
    <property type="protein sequence ID" value="REJ42937.1"/>
    <property type="molecule type" value="Genomic_DNA"/>
</dbReference>
<organism evidence="1 2">
    <name type="scientific">Microcystis flos-aquae TF09</name>
    <dbReference type="NCBI Taxonomy" id="2060473"/>
    <lineage>
        <taxon>Bacteria</taxon>
        <taxon>Bacillati</taxon>
        <taxon>Cyanobacteriota</taxon>
        <taxon>Cyanophyceae</taxon>
        <taxon>Oscillatoriophycideae</taxon>
        <taxon>Chroococcales</taxon>
        <taxon>Microcystaceae</taxon>
        <taxon>Microcystis</taxon>
    </lineage>
</organism>
<comment type="caution">
    <text evidence="1">The sequence shown here is derived from an EMBL/GenBank/DDBJ whole genome shotgun (WGS) entry which is preliminary data.</text>
</comment>
<accession>A0A3E0L6J9</accession>